<dbReference type="Gene3D" id="3.90.1490.10">
    <property type="entry name" value="putative n-type atp pyrophosphatase, domain 2"/>
    <property type="match status" value="1"/>
</dbReference>
<reference evidence="2" key="1">
    <citation type="journal article" date="2014" name="Front. Microbiol.">
        <title>High frequency of phylogenetically diverse reductive dehalogenase-homologous genes in deep subseafloor sedimentary metagenomes.</title>
        <authorList>
            <person name="Kawai M."/>
            <person name="Futagami T."/>
            <person name="Toyoda A."/>
            <person name="Takaki Y."/>
            <person name="Nishi S."/>
            <person name="Hori S."/>
            <person name="Arai W."/>
            <person name="Tsubouchi T."/>
            <person name="Morono Y."/>
            <person name="Uchiyama I."/>
            <person name="Ito T."/>
            <person name="Fujiyama A."/>
            <person name="Inagaki F."/>
            <person name="Takami H."/>
        </authorList>
    </citation>
    <scope>NUCLEOTIDE SEQUENCE</scope>
    <source>
        <strain evidence="2">Expedition CK06-06</strain>
    </source>
</reference>
<feature type="domain" description="Diphthamide synthase" evidence="1">
    <location>
        <begin position="4"/>
        <end position="217"/>
    </location>
</feature>
<dbReference type="InterPro" id="IPR002761">
    <property type="entry name" value="Diphthami_syn_dom"/>
</dbReference>
<proteinExistence type="predicted"/>
<comment type="caution">
    <text evidence="2">The sequence shown here is derived from an EMBL/GenBank/DDBJ whole genome shotgun (WGS) entry which is preliminary data.</text>
</comment>
<protein>
    <recommendedName>
        <fullName evidence="1">Diphthamide synthase domain-containing protein</fullName>
    </recommendedName>
</protein>
<accession>X0Z7X6</accession>
<sequence length="226" mass="25720">MKRKTLMSWSSGKDSAWALYKLQQDPQIEIDGLFCTVNSEFNRVAMHAIRVELLQQQASCIGLPVDIIEIPYPCSNEEYEEIMSQFVESAKAVNIEYFAFGDLFLEDVRSYREENLTGIGISPLFPIWGIPTDKLSRDMMRSELKAVITCIDPKKLPQKFIGREYNEAFLEDLPEGVDPCGEYGEFHSFVFDAPNFARPIEISLGEVVKRVGFIFVDVVERAAEQA</sequence>
<dbReference type="InterPro" id="IPR014729">
    <property type="entry name" value="Rossmann-like_a/b/a_fold"/>
</dbReference>
<evidence type="ECO:0000313" key="2">
    <source>
        <dbReference type="EMBL" id="GAG54472.1"/>
    </source>
</evidence>
<dbReference type="EMBL" id="BART01007157">
    <property type="protein sequence ID" value="GAG54472.1"/>
    <property type="molecule type" value="Genomic_DNA"/>
</dbReference>
<dbReference type="SUPFAM" id="SSF52402">
    <property type="entry name" value="Adenine nucleotide alpha hydrolases-like"/>
    <property type="match status" value="1"/>
</dbReference>
<name>X0Z7X6_9ZZZZ</name>
<gene>
    <name evidence="2" type="ORF">S01H4_16331</name>
</gene>
<dbReference type="AlphaFoldDB" id="X0Z7X6"/>
<dbReference type="Pfam" id="PF01902">
    <property type="entry name" value="Diphthami_syn_2"/>
    <property type="match status" value="1"/>
</dbReference>
<dbReference type="Gene3D" id="3.40.50.620">
    <property type="entry name" value="HUPs"/>
    <property type="match status" value="1"/>
</dbReference>
<evidence type="ECO:0000259" key="1">
    <source>
        <dbReference type="Pfam" id="PF01902"/>
    </source>
</evidence>
<organism evidence="2">
    <name type="scientific">marine sediment metagenome</name>
    <dbReference type="NCBI Taxonomy" id="412755"/>
    <lineage>
        <taxon>unclassified sequences</taxon>
        <taxon>metagenomes</taxon>
        <taxon>ecological metagenomes</taxon>
    </lineage>
</organism>